<protein>
    <recommendedName>
        <fullName evidence="2 5">Methionyl-tRNA formyltransferase</fullName>
        <ecNumber evidence="2 5">2.1.2.9</ecNumber>
    </recommendedName>
</protein>
<dbReference type="Pfam" id="PF00551">
    <property type="entry name" value="Formyl_trans_N"/>
    <property type="match status" value="1"/>
</dbReference>
<evidence type="ECO:0000313" key="9">
    <source>
        <dbReference type="Proteomes" id="UP000184604"/>
    </source>
</evidence>
<feature type="binding site" evidence="5">
    <location>
        <begin position="109"/>
        <end position="112"/>
    </location>
    <ligand>
        <name>(6S)-5,6,7,8-tetrahydrofolate</name>
        <dbReference type="ChEBI" id="CHEBI:57453"/>
    </ligand>
</feature>
<comment type="catalytic activity">
    <reaction evidence="5">
        <text>L-methionyl-tRNA(fMet) + (6R)-10-formyltetrahydrofolate = N-formyl-L-methionyl-tRNA(fMet) + (6S)-5,6,7,8-tetrahydrofolate + H(+)</text>
        <dbReference type="Rhea" id="RHEA:24380"/>
        <dbReference type="Rhea" id="RHEA-COMP:9952"/>
        <dbReference type="Rhea" id="RHEA-COMP:9953"/>
        <dbReference type="ChEBI" id="CHEBI:15378"/>
        <dbReference type="ChEBI" id="CHEBI:57453"/>
        <dbReference type="ChEBI" id="CHEBI:78530"/>
        <dbReference type="ChEBI" id="CHEBI:78844"/>
        <dbReference type="ChEBI" id="CHEBI:195366"/>
        <dbReference type="EC" id="2.1.2.9"/>
    </reaction>
</comment>
<evidence type="ECO:0000256" key="3">
    <source>
        <dbReference type="ARBA" id="ARBA00022679"/>
    </source>
</evidence>
<organism evidence="8 9">
    <name type="scientific">Clostridium kluyveri</name>
    <dbReference type="NCBI Taxonomy" id="1534"/>
    <lineage>
        <taxon>Bacteria</taxon>
        <taxon>Bacillati</taxon>
        <taxon>Bacillota</taxon>
        <taxon>Clostridia</taxon>
        <taxon>Eubacteriales</taxon>
        <taxon>Clostridiaceae</taxon>
        <taxon>Clostridium</taxon>
    </lineage>
</organism>
<dbReference type="CDD" id="cd08646">
    <property type="entry name" value="FMT_core_Met-tRNA-FMT_N"/>
    <property type="match status" value="1"/>
</dbReference>
<dbReference type="HAMAP" id="MF_00182">
    <property type="entry name" value="Formyl_trans"/>
    <property type="match status" value="1"/>
</dbReference>
<evidence type="ECO:0000256" key="1">
    <source>
        <dbReference type="ARBA" id="ARBA00010699"/>
    </source>
</evidence>
<feature type="domain" description="Formyl transferase C-terminal" evidence="7">
    <location>
        <begin position="204"/>
        <end position="300"/>
    </location>
</feature>
<dbReference type="InterPro" id="IPR005794">
    <property type="entry name" value="Fmt"/>
</dbReference>
<dbReference type="InterPro" id="IPR044135">
    <property type="entry name" value="Met-tRNA-FMT_C"/>
</dbReference>
<dbReference type="PANTHER" id="PTHR11138">
    <property type="entry name" value="METHIONYL-TRNA FORMYLTRANSFERASE"/>
    <property type="match status" value="1"/>
</dbReference>
<comment type="function">
    <text evidence="5">Attaches a formyl group to the free amino group of methionyl-tRNA(fMet). The formyl group appears to play a dual role in the initiator identity of N-formylmethionyl-tRNA by promoting its recognition by IF2 and preventing the misappropriation of this tRNA by the elongation apparatus.</text>
</comment>
<dbReference type="CDD" id="cd08704">
    <property type="entry name" value="Met_tRNA_FMT_C"/>
    <property type="match status" value="1"/>
</dbReference>
<dbReference type="SUPFAM" id="SSF50486">
    <property type="entry name" value="FMT C-terminal domain-like"/>
    <property type="match status" value="1"/>
</dbReference>
<dbReference type="FunFam" id="3.40.50.12230:FF:000001">
    <property type="entry name" value="Methionyl-tRNA formyltransferase"/>
    <property type="match status" value="1"/>
</dbReference>
<reference evidence="8 9" key="1">
    <citation type="submission" date="2016-12" db="EMBL/GenBank/DDBJ databases">
        <title>Complete genome sequence of Clostridium kluyveri JZZ isolated from the pit mud of a Chinese flavor liquor-making factory.</title>
        <authorList>
            <person name="Wang Y."/>
        </authorList>
    </citation>
    <scope>NUCLEOTIDE SEQUENCE [LARGE SCALE GENOMIC DNA]</scope>
    <source>
        <strain evidence="8 9">JZZ</strain>
    </source>
</reference>
<dbReference type="AlphaFoldDB" id="A0A1L5F6W0"/>
<sequence>MDIVFMGTPDFSVPSLKRLVEEFQVRAVVTQPDRPKGRGRKMTFSPVKEEALKYNIPVYQPTKLKDDREIIDALKKIKPEFIVVIAYGQLLTKEILDIPKIGCINLHASLLPKYRGAAPINWCIIEGEEKSGNTTMFMDTGLDTGDILLSSTFEIGENMTAGELHDILMEDGAELLVHTLKGLKEGTVKRKKQGESPTAYAKMLSKDMAKINWNLSSKKIKCFVRGLNPWPIAYTPYKQKNMKVYEVAVLDEISKKEAGYILDVGKEGIKVACGEGVVLIKKIQFPGGKPMEVKEYIKGHSIEKDIVLEK</sequence>
<dbReference type="InterPro" id="IPR005793">
    <property type="entry name" value="Formyl_trans_C"/>
</dbReference>
<feature type="domain" description="Formyl transferase N-terminal" evidence="6">
    <location>
        <begin position="5"/>
        <end position="179"/>
    </location>
</feature>
<dbReference type="OrthoDB" id="9802815at2"/>
<dbReference type="NCBIfam" id="TIGR00460">
    <property type="entry name" value="fmt"/>
    <property type="match status" value="1"/>
</dbReference>
<dbReference type="PANTHER" id="PTHR11138:SF5">
    <property type="entry name" value="METHIONYL-TRNA FORMYLTRANSFERASE, MITOCHONDRIAL"/>
    <property type="match status" value="1"/>
</dbReference>
<dbReference type="Proteomes" id="UP000184604">
    <property type="component" value="Chromosome"/>
</dbReference>
<evidence type="ECO:0000259" key="7">
    <source>
        <dbReference type="Pfam" id="PF02911"/>
    </source>
</evidence>
<dbReference type="EC" id="2.1.2.9" evidence="2 5"/>
<dbReference type="InterPro" id="IPR002376">
    <property type="entry name" value="Formyl_transf_N"/>
</dbReference>
<dbReference type="InterPro" id="IPR011034">
    <property type="entry name" value="Formyl_transferase-like_C_sf"/>
</dbReference>
<dbReference type="RefSeq" id="WP_073538394.1">
    <property type="nucleotide sequence ID" value="NZ_CP018335.1"/>
</dbReference>
<dbReference type="InterPro" id="IPR036477">
    <property type="entry name" value="Formyl_transf_N_sf"/>
</dbReference>
<keyword evidence="4 5" id="KW-0648">Protein biosynthesis</keyword>
<dbReference type="InterPro" id="IPR041711">
    <property type="entry name" value="Met-tRNA-FMT_N"/>
</dbReference>
<dbReference type="EMBL" id="CP018335">
    <property type="protein sequence ID" value="APM38739.1"/>
    <property type="molecule type" value="Genomic_DNA"/>
</dbReference>
<dbReference type="SUPFAM" id="SSF53328">
    <property type="entry name" value="Formyltransferase"/>
    <property type="match status" value="1"/>
</dbReference>
<proteinExistence type="inferred from homology"/>
<keyword evidence="3 5" id="KW-0808">Transferase</keyword>
<evidence type="ECO:0000256" key="5">
    <source>
        <dbReference type="HAMAP-Rule" id="MF_00182"/>
    </source>
</evidence>
<name>A0A1L5F6W0_CLOKL</name>
<dbReference type="Gene3D" id="3.40.50.12230">
    <property type="match status" value="1"/>
</dbReference>
<dbReference type="GO" id="GO:0005829">
    <property type="term" value="C:cytosol"/>
    <property type="evidence" value="ECO:0007669"/>
    <property type="project" value="TreeGrafter"/>
</dbReference>
<evidence type="ECO:0000313" key="8">
    <source>
        <dbReference type="EMBL" id="APM38739.1"/>
    </source>
</evidence>
<evidence type="ECO:0000256" key="2">
    <source>
        <dbReference type="ARBA" id="ARBA00012261"/>
    </source>
</evidence>
<dbReference type="GO" id="GO:0004479">
    <property type="term" value="F:methionyl-tRNA formyltransferase activity"/>
    <property type="evidence" value="ECO:0007669"/>
    <property type="project" value="UniProtKB-UniRule"/>
</dbReference>
<gene>
    <name evidence="5" type="primary">fmt</name>
    <name evidence="8" type="ORF">BS101_08245</name>
</gene>
<evidence type="ECO:0000259" key="6">
    <source>
        <dbReference type="Pfam" id="PF00551"/>
    </source>
</evidence>
<accession>A0A1L5F6W0</accession>
<comment type="similarity">
    <text evidence="1 5">Belongs to the Fmt family.</text>
</comment>
<evidence type="ECO:0000256" key="4">
    <source>
        <dbReference type="ARBA" id="ARBA00022917"/>
    </source>
</evidence>
<dbReference type="Pfam" id="PF02911">
    <property type="entry name" value="Formyl_trans_C"/>
    <property type="match status" value="1"/>
</dbReference>